<dbReference type="NCBIfam" id="NF047752">
    <property type="entry name" value="MntA_antitoxin"/>
    <property type="match status" value="1"/>
</dbReference>
<reference evidence="2 3" key="1">
    <citation type="submission" date="2019-01" db="EMBL/GenBank/DDBJ databases">
        <title>Insights into ecological role of a new deltaproteobacterial order Candidatus Sinidesulfobacterales (Sva0485) by metagenomics and metatranscriptomics.</title>
        <authorList>
            <person name="Tan S."/>
            <person name="Liu J."/>
            <person name="Fang Y."/>
            <person name="Hedlund B.P."/>
            <person name="Lian Z.H."/>
            <person name="Huang L.Y."/>
            <person name="Li J.T."/>
            <person name="Huang L.N."/>
            <person name="Li W.J."/>
            <person name="Jiang H.C."/>
            <person name="Dong H.L."/>
            <person name="Shu W.S."/>
        </authorList>
    </citation>
    <scope>NUCLEOTIDE SEQUENCE [LARGE SCALE GENOMIC DNA]</scope>
    <source>
        <strain evidence="2">AP3</strain>
    </source>
</reference>
<dbReference type="EMBL" id="SGBD01000001">
    <property type="protein sequence ID" value="RZD15361.1"/>
    <property type="molecule type" value="Genomic_DNA"/>
</dbReference>
<gene>
    <name evidence="2" type="ORF">EVJ47_03560</name>
</gene>
<dbReference type="InterPro" id="IPR052930">
    <property type="entry name" value="TA_antitoxin_MntA"/>
</dbReference>
<dbReference type="InterPro" id="IPR043519">
    <property type="entry name" value="NT_sf"/>
</dbReference>
<dbReference type="Gene3D" id="3.30.460.10">
    <property type="entry name" value="Beta Polymerase, domain 2"/>
    <property type="match status" value="1"/>
</dbReference>
<dbReference type="CDD" id="cd05403">
    <property type="entry name" value="NT_KNTase_like"/>
    <property type="match status" value="1"/>
</dbReference>
<dbReference type="InterPro" id="IPR041633">
    <property type="entry name" value="Polbeta"/>
</dbReference>
<evidence type="ECO:0000313" key="3">
    <source>
        <dbReference type="Proteomes" id="UP000320813"/>
    </source>
</evidence>
<feature type="domain" description="Polymerase beta nucleotidyltransferase" evidence="1">
    <location>
        <begin position="22"/>
        <end position="111"/>
    </location>
</feature>
<dbReference type="SUPFAM" id="SSF81301">
    <property type="entry name" value="Nucleotidyltransferase"/>
    <property type="match status" value="1"/>
</dbReference>
<dbReference type="AlphaFoldDB" id="A0A519BDK8"/>
<proteinExistence type="predicted"/>
<sequence>MNNNMNTNPTNINTISNDNILKLKDFLYKDDNIMLAFIFGSFAAKRMGKNSDLDIAVLYENPPTGFEILREIDKLSKIAGMEAHLAILNGGSPLFKHQVMKNKINLVIKDEKFFGKFRENVISQYDEYKYISGMDKYDR</sequence>
<organism evidence="2 3">
    <name type="scientific">Candidatus Acidulodesulfobacterium ferriphilum</name>
    <dbReference type="NCBI Taxonomy" id="2597223"/>
    <lineage>
        <taxon>Bacteria</taxon>
        <taxon>Deltaproteobacteria</taxon>
        <taxon>Candidatus Acidulodesulfobacterales</taxon>
        <taxon>Candidatus Acidulodesulfobacterium</taxon>
    </lineage>
</organism>
<name>A0A519BDK8_9DELT</name>
<dbReference type="Pfam" id="PF18765">
    <property type="entry name" value="Polbeta"/>
    <property type="match status" value="1"/>
</dbReference>
<evidence type="ECO:0000313" key="2">
    <source>
        <dbReference type="EMBL" id="RZD15361.1"/>
    </source>
</evidence>
<dbReference type="PANTHER" id="PTHR43852:SF3">
    <property type="entry name" value="NUCLEOTIDYLTRANSFERASE"/>
    <property type="match status" value="1"/>
</dbReference>
<protein>
    <recommendedName>
        <fullName evidence="1">Polymerase beta nucleotidyltransferase domain-containing protein</fullName>
    </recommendedName>
</protein>
<dbReference type="Proteomes" id="UP000320813">
    <property type="component" value="Unassembled WGS sequence"/>
</dbReference>
<comment type="caution">
    <text evidence="2">The sequence shown here is derived from an EMBL/GenBank/DDBJ whole genome shotgun (WGS) entry which is preliminary data.</text>
</comment>
<accession>A0A519BDK8</accession>
<evidence type="ECO:0000259" key="1">
    <source>
        <dbReference type="Pfam" id="PF18765"/>
    </source>
</evidence>
<dbReference type="PANTHER" id="PTHR43852">
    <property type="entry name" value="NUCLEOTIDYLTRANSFERASE"/>
    <property type="match status" value="1"/>
</dbReference>